<feature type="active site" description="Acyl-thioester intermediate" evidence="4">
    <location>
        <position position="89"/>
    </location>
</feature>
<dbReference type="InterPro" id="IPR020617">
    <property type="entry name" value="Thiolase_C"/>
</dbReference>
<protein>
    <submittedName>
        <fullName evidence="8">Acetyl-CoA acetyltransferase</fullName>
    </submittedName>
</protein>
<dbReference type="PROSITE" id="PS00099">
    <property type="entry name" value="THIOLASE_3"/>
    <property type="match status" value="1"/>
</dbReference>
<dbReference type="GO" id="GO:0003988">
    <property type="term" value="F:acetyl-CoA C-acyltransferase activity"/>
    <property type="evidence" value="ECO:0007669"/>
    <property type="project" value="UniProtKB-ARBA"/>
</dbReference>
<evidence type="ECO:0000313" key="8">
    <source>
        <dbReference type="EMBL" id="GFE83015.1"/>
    </source>
</evidence>
<evidence type="ECO:0000259" key="6">
    <source>
        <dbReference type="Pfam" id="PF00108"/>
    </source>
</evidence>
<dbReference type="EMBL" id="BLJN01000005">
    <property type="protein sequence ID" value="GFE83015.1"/>
    <property type="molecule type" value="Genomic_DNA"/>
</dbReference>
<sequence>MSEQVYIVAARRTPIGAFQGALSPLTSPQLGAAAVQAAIKDSGLSAEQIDETILGCVLMAGIGQAPGRQAALAGGVPQKVPATTINKMCGSGLKAVMMAADQIRAGSANVVLAGGIESMTNAPYLIPKARGGLRMGHSEILDHMFFDGLQSPFDGKMMGSFAEATAAKYGFTRQQQDEFAAESVRRALAAVEGAAFSNEVAPVTVKDRKGERVVAKDETPFTCDISKIPSLKPAFAKDGTVTAASSSSISDGAAALLIASASAVRQHNLKPLARIVGYTSHAQAPEWFTTAPVGAIQSVLAKTGWSAGDVDLYEINEAFAVVTMAAIKDVGLDPAKVNVNGGACALGHPIGATGARILTTLVHALRNRNLKRGVASLCIGGGEATALAVEII</sequence>
<evidence type="ECO:0000313" key="9">
    <source>
        <dbReference type="Proteomes" id="UP000445000"/>
    </source>
</evidence>
<evidence type="ECO:0000256" key="4">
    <source>
        <dbReference type="PIRSR" id="PIRSR000429-1"/>
    </source>
</evidence>
<accession>A0A829YHZ2</accession>
<dbReference type="PANTHER" id="PTHR18919">
    <property type="entry name" value="ACETYL-COA C-ACYLTRANSFERASE"/>
    <property type="match status" value="1"/>
</dbReference>
<name>A0A829YHZ2_9GAMM</name>
<comment type="caution">
    <text evidence="8">The sequence shown here is derived from an EMBL/GenBank/DDBJ whole genome shotgun (WGS) entry which is preliminary data.</text>
</comment>
<dbReference type="Gene3D" id="3.40.47.10">
    <property type="match status" value="2"/>
</dbReference>
<comment type="similarity">
    <text evidence="1 5">Belongs to the thiolase-like superfamily. Thiolase family.</text>
</comment>
<dbReference type="InterPro" id="IPR020616">
    <property type="entry name" value="Thiolase_N"/>
</dbReference>
<evidence type="ECO:0000256" key="1">
    <source>
        <dbReference type="ARBA" id="ARBA00010982"/>
    </source>
</evidence>
<proteinExistence type="inferred from homology"/>
<dbReference type="GO" id="GO:0044281">
    <property type="term" value="P:small molecule metabolic process"/>
    <property type="evidence" value="ECO:0007669"/>
    <property type="project" value="UniProtKB-ARBA"/>
</dbReference>
<dbReference type="Pfam" id="PF02803">
    <property type="entry name" value="Thiolase_C"/>
    <property type="match status" value="1"/>
</dbReference>
<keyword evidence="2 5" id="KW-0808">Transferase</keyword>
<dbReference type="InterPro" id="IPR016039">
    <property type="entry name" value="Thiolase-like"/>
</dbReference>
<dbReference type="PANTHER" id="PTHR18919:SF138">
    <property type="entry name" value="ACETYL-COA C-ACETYLTRANSFERASE"/>
    <property type="match status" value="1"/>
</dbReference>
<feature type="active site" description="Proton acceptor" evidence="4">
    <location>
        <position position="378"/>
    </location>
</feature>
<dbReference type="PROSITE" id="PS00098">
    <property type="entry name" value="THIOLASE_1"/>
    <property type="match status" value="1"/>
</dbReference>
<evidence type="ECO:0000256" key="2">
    <source>
        <dbReference type="ARBA" id="ARBA00022679"/>
    </source>
</evidence>
<dbReference type="CDD" id="cd00751">
    <property type="entry name" value="thiolase"/>
    <property type="match status" value="1"/>
</dbReference>
<feature type="active site" description="Proton acceptor" evidence="4">
    <location>
        <position position="348"/>
    </location>
</feature>
<dbReference type="RefSeq" id="WP_161814637.1">
    <property type="nucleotide sequence ID" value="NZ_BLJN01000005.1"/>
</dbReference>
<gene>
    <name evidence="8" type="primary">atoB</name>
    <name evidence="8" type="ORF">GCM10011487_50150</name>
</gene>
<dbReference type="NCBIfam" id="TIGR01930">
    <property type="entry name" value="AcCoA-C-Actrans"/>
    <property type="match status" value="1"/>
</dbReference>
<keyword evidence="9" id="KW-1185">Reference proteome</keyword>
<feature type="domain" description="Thiolase C-terminal" evidence="7">
    <location>
        <begin position="269"/>
        <end position="390"/>
    </location>
</feature>
<dbReference type="InterPro" id="IPR020610">
    <property type="entry name" value="Thiolase_AS"/>
</dbReference>
<evidence type="ECO:0000256" key="5">
    <source>
        <dbReference type="RuleBase" id="RU003557"/>
    </source>
</evidence>
<reference evidence="9" key="1">
    <citation type="submission" date="2020-01" db="EMBL/GenBank/DDBJ databases">
        <title>'Steroidobacter agaridevorans' sp. nov., agar-degrading bacteria isolated from rhizosphere soils.</title>
        <authorList>
            <person name="Ikenaga M."/>
            <person name="Kataoka M."/>
            <person name="Murouchi A."/>
            <person name="Katsuragi S."/>
            <person name="Sakai M."/>
        </authorList>
    </citation>
    <scope>NUCLEOTIDE SEQUENCE [LARGE SCALE GENOMIC DNA]</scope>
    <source>
        <strain evidence="9">YU21-B</strain>
    </source>
</reference>
<dbReference type="InterPro" id="IPR002155">
    <property type="entry name" value="Thiolase"/>
</dbReference>
<organism evidence="8 9">
    <name type="scientific">Steroidobacter agaridevorans</name>
    <dbReference type="NCBI Taxonomy" id="2695856"/>
    <lineage>
        <taxon>Bacteria</taxon>
        <taxon>Pseudomonadati</taxon>
        <taxon>Pseudomonadota</taxon>
        <taxon>Gammaproteobacteria</taxon>
        <taxon>Steroidobacterales</taxon>
        <taxon>Steroidobacteraceae</taxon>
        <taxon>Steroidobacter</taxon>
    </lineage>
</organism>
<dbReference type="InterPro" id="IPR020615">
    <property type="entry name" value="Thiolase_acyl_enz_int_AS"/>
</dbReference>
<dbReference type="FunFam" id="3.40.47.10:FF:000010">
    <property type="entry name" value="Acetyl-CoA acetyltransferase (Thiolase)"/>
    <property type="match status" value="1"/>
</dbReference>
<dbReference type="SUPFAM" id="SSF53901">
    <property type="entry name" value="Thiolase-like"/>
    <property type="match status" value="2"/>
</dbReference>
<keyword evidence="3 5" id="KW-0012">Acyltransferase</keyword>
<dbReference type="Proteomes" id="UP000445000">
    <property type="component" value="Unassembled WGS sequence"/>
</dbReference>
<evidence type="ECO:0000256" key="3">
    <source>
        <dbReference type="ARBA" id="ARBA00023315"/>
    </source>
</evidence>
<dbReference type="AlphaFoldDB" id="A0A829YHZ2"/>
<dbReference type="Pfam" id="PF00108">
    <property type="entry name" value="Thiolase_N"/>
    <property type="match status" value="1"/>
</dbReference>
<feature type="domain" description="Thiolase N-terminal" evidence="6">
    <location>
        <begin position="5"/>
        <end position="261"/>
    </location>
</feature>
<dbReference type="PIRSF" id="PIRSF000429">
    <property type="entry name" value="Ac-CoA_Ac_transf"/>
    <property type="match status" value="1"/>
</dbReference>
<evidence type="ECO:0000259" key="7">
    <source>
        <dbReference type="Pfam" id="PF02803"/>
    </source>
</evidence>